<evidence type="ECO:0000256" key="1">
    <source>
        <dbReference type="ARBA" id="ARBA00004123"/>
    </source>
</evidence>
<evidence type="ECO:0000313" key="6">
    <source>
        <dbReference type="Proteomes" id="UP000324800"/>
    </source>
</evidence>
<dbReference type="AlphaFoldDB" id="A0A5J4UPB2"/>
<feature type="coiled-coil region" evidence="4">
    <location>
        <begin position="57"/>
        <end position="84"/>
    </location>
</feature>
<dbReference type="GO" id="GO:0005634">
    <property type="term" value="C:nucleus"/>
    <property type="evidence" value="ECO:0007669"/>
    <property type="project" value="UniProtKB-SubCell"/>
</dbReference>
<sequence>MSSSDSKKEEYRKYLERSGVIESLTKVLIALYEEPEKPANAIEFVRRFISSQSGIDIDAVIAENEELKRQNEELQQQIETLRQQIPPQDGLDG</sequence>
<evidence type="ECO:0000256" key="4">
    <source>
        <dbReference type="SAM" id="Coils"/>
    </source>
</evidence>
<evidence type="ECO:0000256" key="3">
    <source>
        <dbReference type="ARBA" id="ARBA00023242"/>
    </source>
</evidence>
<dbReference type="EMBL" id="SNRW01014334">
    <property type="protein sequence ID" value="KAA6371585.1"/>
    <property type="molecule type" value="Genomic_DNA"/>
</dbReference>
<dbReference type="GO" id="GO:0003713">
    <property type="term" value="F:transcription coactivator activity"/>
    <property type="evidence" value="ECO:0007669"/>
    <property type="project" value="InterPro"/>
</dbReference>
<comment type="similarity">
    <text evidence="2">Belongs to the AMY1 family.</text>
</comment>
<keyword evidence="4" id="KW-0175">Coiled coil</keyword>
<organism evidence="5 6">
    <name type="scientific">Streblomastix strix</name>
    <dbReference type="NCBI Taxonomy" id="222440"/>
    <lineage>
        <taxon>Eukaryota</taxon>
        <taxon>Metamonada</taxon>
        <taxon>Preaxostyla</taxon>
        <taxon>Oxymonadida</taxon>
        <taxon>Streblomastigidae</taxon>
        <taxon>Streblomastix</taxon>
    </lineage>
</organism>
<accession>A0A5J4UPB2</accession>
<evidence type="ECO:0000313" key="5">
    <source>
        <dbReference type="EMBL" id="KAA6371585.1"/>
    </source>
</evidence>
<name>A0A5J4UPB2_9EUKA</name>
<comment type="subcellular location">
    <subcellularLocation>
        <location evidence="1">Nucleus</location>
    </subcellularLocation>
</comment>
<dbReference type="PANTHER" id="PTHR13168:SF0">
    <property type="entry name" value="C-MYC-BINDING PROTEIN"/>
    <property type="match status" value="1"/>
</dbReference>
<dbReference type="PRINTS" id="PR02028">
    <property type="entry name" value="CMYCBINDINGP"/>
</dbReference>
<reference evidence="5 6" key="1">
    <citation type="submission" date="2019-03" db="EMBL/GenBank/DDBJ databases">
        <title>Single cell metagenomics reveals metabolic interactions within the superorganism composed of flagellate Streblomastix strix and complex community of Bacteroidetes bacteria on its surface.</title>
        <authorList>
            <person name="Treitli S.C."/>
            <person name="Kolisko M."/>
            <person name="Husnik F."/>
            <person name="Keeling P."/>
            <person name="Hampl V."/>
        </authorList>
    </citation>
    <scope>NUCLEOTIDE SEQUENCE [LARGE SCALE GENOMIC DNA]</scope>
    <source>
        <strain evidence="5">ST1C</strain>
    </source>
</reference>
<dbReference type="InterPro" id="IPR026060">
    <property type="entry name" value="AMY1"/>
</dbReference>
<comment type="caution">
    <text evidence="5">The sequence shown here is derived from an EMBL/GenBank/DDBJ whole genome shotgun (WGS) entry which is preliminary data.</text>
</comment>
<protein>
    <submittedName>
        <fullName evidence="5">Putative C-Myc-binding protein</fullName>
    </submittedName>
</protein>
<dbReference type="OrthoDB" id="524165at2759"/>
<dbReference type="PANTHER" id="PTHR13168">
    <property type="entry name" value="ASSOCIATE OF C-MYC AMY-1"/>
    <property type="match status" value="1"/>
</dbReference>
<gene>
    <name evidence="5" type="ORF">EZS28_032886</name>
</gene>
<proteinExistence type="inferred from homology"/>
<keyword evidence="3" id="KW-0539">Nucleus</keyword>
<evidence type="ECO:0000256" key="2">
    <source>
        <dbReference type="ARBA" id="ARBA00009389"/>
    </source>
</evidence>
<dbReference type="Proteomes" id="UP000324800">
    <property type="component" value="Unassembled WGS sequence"/>
</dbReference>